<dbReference type="Proteomes" id="UP000029392">
    <property type="component" value="Unassembled WGS sequence"/>
</dbReference>
<evidence type="ECO:0000313" key="2">
    <source>
        <dbReference type="Proteomes" id="UP000029392"/>
    </source>
</evidence>
<evidence type="ECO:0000313" key="1">
    <source>
        <dbReference type="EMBL" id="KFN51582.1"/>
    </source>
</evidence>
<proteinExistence type="predicted"/>
<organism evidence="1 2">
    <name type="scientific">Arenimonas malthae CC-JY-1</name>
    <dbReference type="NCBI Taxonomy" id="1384054"/>
    <lineage>
        <taxon>Bacteria</taxon>
        <taxon>Pseudomonadati</taxon>
        <taxon>Pseudomonadota</taxon>
        <taxon>Gammaproteobacteria</taxon>
        <taxon>Lysobacterales</taxon>
        <taxon>Lysobacteraceae</taxon>
        <taxon>Arenimonas</taxon>
    </lineage>
</organism>
<reference evidence="1 2" key="1">
    <citation type="submission" date="2013-09" db="EMBL/GenBank/DDBJ databases">
        <title>Genome sequencing of Arenimonas malthae.</title>
        <authorList>
            <person name="Chen F."/>
            <person name="Wang G."/>
        </authorList>
    </citation>
    <scope>NUCLEOTIDE SEQUENCE [LARGE SCALE GENOMIC DNA]</scope>
    <source>
        <strain evidence="1 2">CC-JY-1</strain>
    </source>
</reference>
<name>A0A091BJ74_9GAMM</name>
<accession>A0A091BJ74</accession>
<dbReference type="AlphaFoldDB" id="A0A091BJ74"/>
<comment type="caution">
    <text evidence="1">The sequence shown here is derived from an EMBL/GenBank/DDBJ whole genome shotgun (WGS) entry which is preliminary data.</text>
</comment>
<dbReference type="EMBL" id="AVCH01000063">
    <property type="protein sequence ID" value="KFN51582.1"/>
    <property type="molecule type" value="Genomic_DNA"/>
</dbReference>
<gene>
    <name evidence="1" type="ORF">N790_04600</name>
</gene>
<dbReference type="PATRIC" id="fig|1384054.3.peg.771"/>
<protein>
    <submittedName>
        <fullName evidence="1">Uncharacterized protein</fullName>
    </submittedName>
</protein>
<keyword evidence="2" id="KW-1185">Reference proteome</keyword>
<sequence>MSLGLVAGASQGAQALAGIGPAPVHESPGLLARAKAKACELSHAATIRTDEHAVADRKEECARRHGLGR</sequence>